<sequence length="124" mass="14423">MLVRSRELWTDSLRPTSSWPMHDTFNVDQAVLEPLDYKPLDYTFVPVASWCKLCEICPVQTEILTASNTTFRTRTEPRIPVQTFDIGNEPSQELFNRLLVSPRNSLKYHKLADLRVSVQIEQIK</sequence>
<organism evidence="1 2">
    <name type="scientific">Penicillium antarcticum</name>
    <dbReference type="NCBI Taxonomy" id="416450"/>
    <lineage>
        <taxon>Eukaryota</taxon>
        <taxon>Fungi</taxon>
        <taxon>Dikarya</taxon>
        <taxon>Ascomycota</taxon>
        <taxon>Pezizomycotina</taxon>
        <taxon>Eurotiomycetes</taxon>
        <taxon>Eurotiomycetidae</taxon>
        <taxon>Eurotiales</taxon>
        <taxon>Aspergillaceae</taxon>
        <taxon>Penicillium</taxon>
    </lineage>
</organism>
<dbReference type="Proteomes" id="UP000191672">
    <property type="component" value="Unassembled WGS sequence"/>
</dbReference>
<dbReference type="AlphaFoldDB" id="A0A1V6QEG2"/>
<evidence type="ECO:0000313" key="1">
    <source>
        <dbReference type="EMBL" id="OQD87589.1"/>
    </source>
</evidence>
<accession>A0A1V6QEG2</accession>
<evidence type="ECO:0000313" key="2">
    <source>
        <dbReference type="Proteomes" id="UP000191672"/>
    </source>
</evidence>
<comment type="caution">
    <text evidence="1">The sequence shown here is derived from an EMBL/GenBank/DDBJ whole genome shotgun (WGS) entry which is preliminary data.</text>
</comment>
<gene>
    <name evidence="1" type="ORF">PENANT_c005G10239</name>
</gene>
<reference evidence="2" key="1">
    <citation type="journal article" date="2017" name="Nat. Microbiol.">
        <title>Global analysis of biosynthetic gene clusters reveals vast potential of secondary metabolite production in Penicillium species.</title>
        <authorList>
            <person name="Nielsen J.C."/>
            <person name="Grijseels S."/>
            <person name="Prigent S."/>
            <person name="Ji B."/>
            <person name="Dainat J."/>
            <person name="Nielsen K.F."/>
            <person name="Frisvad J.C."/>
            <person name="Workman M."/>
            <person name="Nielsen J."/>
        </authorList>
    </citation>
    <scope>NUCLEOTIDE SEQUENCE [LARGE SCALE GENOMIC DNA]</scope>
    <source>
        <strain evidence="2">IBT 31811</strain>
    </source>
</reference>
<keyword evidence="2" id="KW-1185">Reference proteome</keyword>
<name>A0A1V6QEG2_9EURO</name>
<protein>
    <submittedName>
        <fullName evidence="1">Uncharacterized protein</fullName>
    </submittedName>
</protein>
<proteinExistence type="predicted"/>
<dbReference type="EMBL" id="MDYN01000005">
    <property type="protein sequence ID" value="OQD87589.1"/>
    <property type="molecule type" value="Genomic_DNA"/>
</dbReference>